<dbReference type="AlphaFoldDB" id="A0A5B2XAW4"/>
<dbReference type="Pfam" id="PF02810">
    <property type="entry name" value="SEC-C"/>
    <property type="match status" value="1"/>
</dbReference>
<dbReference type="Gene3D" id="1.25.40.10">
    <property type="entry name" value="Tetratricopeptide repeat domain"/>
    <property type="match status" value="1"/>
</dbReference>
<sequence>MQLADVLYELDRADEAEAQLVALRTERPASPAPYHMAGELMEEREAYQEALTWFNMAVSRVSDEELAELRSELGFLSHVAGIVQGRRRVREALGLPPDELDESAPVPDAGAFDGEDLAERLADGARPPRQVRVLFWPRDEVPLAHQRWPVLVEHGEADSVTIDREIANRELSEAGVAQIVMVPLTVARLIEFAANTGGDPEDEDTRRDCMDEIIAEGGVIAWPPGRNEPCWCGSRVKYKKCCGRPNLA</sequence>
<protein>
    <submittedName>
        <fullName evidence="1">SEC-C domain-containing protein</fullName>
    </submittedName>
</protein>
<dbReference type="Proteomes" id="UP000323454">
    <property type="component" value="Unassembled WGS sequence"/>
</dbReference>
<reference evidence="1 2" key="1">
    <citation type="submission" date="2019-09" db="EMBL/GenBank/DDBJ databases">
        <title>Goodfellowia gen. nov., a new genus of the Pseudonocardineae related to Actinoalloteichus, containing Goodfellowia coeruleoviolacea gen. nov., comb. nov. gen. nov., comb. nov.</title>
        <authorList>
            <person name="Labeda D."/>
        </authorList>
    </citation>
    <scope>NUCLEOTIDE SEQUENCE [LARGE SCALE GENOMIC DNA]</scope>
    <source>
        <strain evidence="1 2">AN110305</strain>
    </source>
</reference>
<name>A0A5B2XAW4_9PSEU</name>
<dbReference type="EMBL" id="VUOB01000037">
    <property type="protein sequence ID" value="KAA2260089.1"/>
    <property type="molecule type" value="Genomic_DNA"/>
</dbReference>
<keyword evidence="2" id="KW-1185">Reference proteome</keyword>
<reference evidence="1 2" key="2">
    <citation type="submission" date="2019-09" db="EMBL/GenBank/DDBJ databases">
        <authorList>
            <person name="Jin C."/>
        </authorList>
    </citation>
    <scope>NUCLEOTIDE SEQUENCE [LARGE SCALE GENOMIC DNA]</scope>
    <source>
        <strain evidence="1 2">AN110305</strain>
    </source>
</reference>
<dbReference type="Gene3D" id="3.10.450.50">
    <property type="match status" value="1"/>
</dbReference>
<dbReference type="OrthoDB" id="3343588at2"/>
<dbReference type="InterPro" id="IPR004027">
    <property type="entry name" value="SEC_C_motif"/>
</dbReference>
<organism evidence="1 2">
    <name type="scientific">Solihabitans fulvus</name>
    <dbReference type="NCBI Taxonomy" id="1892852"/>
    <lineage>
        <taxon>Bacteria</taxon>
        <taxon>Bacillati</taxon>
        <taxon>Actinomycetota</taxon>
        <taxon>Actinomycetes</taxon>
        <taxon>Pseudonocardiales</taxon>
        <taxon>Pseudonocardiaceae</taxon>
        <taxon>Solihabitans</taxon>
    </lineage>
</organism>
<accession>A0A5B2XAW4</accession>
<dbReference type="SUPFAM" id="SSF48452">
    <property type="entry name" value="TPR-like"/>
    <property type="match status" value="1"/>
</dbReference>
<proteinExistence type="predicted"/>
<comment type="caution">
    <text evidence="1">The sequence shown here is derived from an EMBL/GenBank/DDBJ whole genome shotgun (WGS) entry which is preliminary data.</text>
</comment>
<gene>
    <name evidence="1" type="ORF">F0L68_20390</name>
</gene>
<dbReference type="RefSeq" id="WP_149851218.1">
    <property type="nucleotide sequence ID" value="NZ_VUOB01000037.1"/>
</dbReference>
<dbReference type="InterPro" id="IPR011990">
    <property type="entry name" value="TPR-like_helical_dom_sf"/>
</dbReference>
<evidence type="ECO:0000313" key="1">
    <source>
        <dbReference type="EMBL" id="KAA2260089.1"/>
    </source>
</evidence>
<evidence type="ECO:0000313" key="2">
    <source>
        <dbReference type="Proteomes" id="UP000323454"/>
    </source>
</evidence>
<dbReference type="SUPFAM" id="SSF103642">
    <property type="entry name" value="Sec-C motif"/>
    <property type="match status" value="1"/>
</dbReference>